<proteinExistence type="predicted"/>
<keyword evidence="3" id="KW-1185">Reference proteome</keyword>
<feature type="region of interest" description="Disordered" evidence="1">
    <location>
        <begin position="1"/>
        <end position="82"/>
    </location>
</feature>
<evidence type="ECO:0000256" key="1">
    <source>
        <dbReference type="SAM" id="MobiDB-lite"/>
    </source>
</evidence>
<sequence>MKEHPERTIDDPRASNLERTRLDLKHISQHRNPRIYTGSAGSKPERRILSSQTSAETTEKHREERRDIRAGGLRRRHDQEEDAAVAEARRFDGSFSFRREKRERKGKLERERLIHVCLTLSRLLGSNQTSYSHHTSFELRLRGGGLSGGGSLFIIC</sequence>
<reference evidence="2 3" key="1">
    <citation type="journal article" date="2020" name="BMC Genomics">
        <title>Intraspecific diversification of the crop wild relative Brassica cretica Lam. using demographic model selection.</title>
        <authorList>
            <person name="Kioukis A."/>
            <person name="Michalopoulou V.A."/>
            <person name="Briers L."/>
            <person name="Pirintsos S."/>
            <person name="Studholme D.J."/>
            <person name="Pavlidis P."/>
            <person name="Sarris P.F."/>
        </authorList>
    </citation>
    <scope>NUCLEOTIDE SEQUENCE [LARGE SCALE GENOMIC DNA]</scope>
    <source>
        <strain evidence="3">cv. PFS-1207/04</strain>
    </source>
</reference>
<comment type="caution">
    <text evidence="2">The sequence shown here is derived from an EMBL/GenBank/DDBJ whole genome shotgun (WGS) entry which is preliminary data.</text>
</comment>
<evidence type="ECO:0000313" key="2">
    <source>
        <dbReference type="EMBL" id="KAF3545110.1"/>
    </source>
</evidence>
<gene>
    <name evidence="2" type="ORF">DY000_02003011</name>
</gene>
<evidence type="ECO:0000313" key="3">
    <source>
        <dbReference type="Proteomes" id="UP000266723"/>
    </source>
</evidence>
<organism evidence="2 3">
    <name type="scientific">Brassica cretica</name>
    <name type="common">Mustard</name>
    <dbReference type="NCBI Taxonomy" id="69181"/>
    <lineage>
        <taxon>Eukaryota</taxon>
        <taxon>Viridiplantae</taxon>
        <taxon>Streptophyta</taxon>
        <taxon>Embryophyta</taxon>
        <taxon>Tracheophyta</taxon>
        <taxon>Spermatophyta</taxon>
        <taxon>Magnoliopsida</taxon>
        <taxon>eudicotyledons</taxon>
        <taxon>Gunneridae</taxon>
        <taxon>Pentapetalae</taxon>
        <taxon>rosids</taxon>
        <taxon>malvids</taxon>
        <taxon>Brassicales</taxon>
        <taxon>Brassicaceae</taxon>
        <taxon>Brassiceae</taxon>
        <taxon>Brassica</taxon>
    </lineage>
</organism>
<dbReference type="EMBL" id="QGKV02000832">
    <property type="protein sequence ID" value="KAF3545110.1"/>
    <property type="molecule type" value="Genomic_DNA"/>
</dbReference>
<feature type="compositionally biased region" description="Basic and acidic residues" evidence="1">
    <location>
        <begin position="57"/>
        <end position="69"/>
    </location>
</feature>
<accession>A0ABQ7BYZ2</accession>
<protein>
    <submittedName>
        <fullName evidence="2">Uncharacterized protein</fullName>
    </submittedName>
</protein>
<name>A0ABQ7BYZ2_BRACR</name>
<feature type="compositionally biased region" description="Basic and acidic residues" evidence="1">
    <location>
        <begin position="1"/>
        <end position="26"/>
    </location>
</feature>
<dbReference type="Proteomes" id="UP000266723">
    <property type="component" value="Unassembled WGS sequence"/>
</dbReference>